<name>A0AA38VDX4_9PEZI</name>
<dbReference type="Proteomes" id="UP001174694">
    <property type="component" value="Unassembled WGS sequence"/>
</dbReference>
<organism evidence="3 4">
    <name type="scientific">Pleurostoma richardsiae</name>
    <dbReference type="NCBI Taxonomy" id="41990"/>
    <lineage>
        <taxon>Eukaryota</taxon>
        <taxon>Fungi</taxon>
        <taxon>Dikarya</taxon>
        <taxon>Ascomycota</taxon>
        <taxon>Pezizomycotina</taxon>
        <taxon>Sordariomycetes</taxon>
        <taxon>Sordariomycetidae</taxon>
        <taxon>Calosphaeriales</taxon>
        <taxon>Pleurostomataceae</taxon>
        <taxon>Pleurostoma</taxon>
    </lineage>
</organism>
<accession>A0AA38VDX4</accession>
<keyword evidence="2" id="KW-0732">Signal</keyword>
<evidence type="ECO:0000313" key="4">
    <source>
        <dbReference type="Proteomes" id="UP001174694"/>
    </source>
</evidence>
<evidence type="ECO:0000256" key="1">
    <source>
        <dbReference type="SAM" id="MobiDB-lite"/>
    </source>
</evidence>
<sequence>MQFVIISLGLAFVAWAQSPHVFPPKKAGLEIQVHHLSIGGATKLGSNGSTELDLPFGAFSKRQGTDPTPQEQEGRRPPLFPTPNCFWCPTKADLEGDASDLLEKFTTEEFMRRTRAQAADLRDTCMFYTRTVQQPPDSLSRMATQLACKYGKYSIWHLWPNKINEQNNYRLLNYYGIFLPDNRLYPISRLEEIEIDGKPTSPYFQYFENMSRAMARMCTGQIYLLTQTPENVQQYRTEAFTPNIWASTEYTELTNHILTLTSSLIVINASDTSAKPAAWTANWRTLNMQVSANYRRDGRHPMEGWEPYDLDSELDVAIGPQLKKRADLCADSGVDDEPAGKDLFG</sequence>
<gene>
    <name evidence="3" type="ORF">NKR23_g6753</name>
</gene>
<feature type="chain" id="PRO_5041273022" evidence="2">
    <location>
        <begin position="17"/>
        <end position="345"/>
    </location>
</feature>
<protein>
    <submittedName>
        <fullName evidence="3">Uncharacterized protein</fullName>
    </submittedName>
</protein>
<reference evidence="3" key="1">
    <citation type="submission" date="2022-07" db="EMBL/GenBank/DDBJ databases">
        <title>Fungi with potential for degradation of polypropylene.</title>
        <authorList>
            <person name="Gostincar C."/>
        </authorList>
    </citation>
    <scope>NUCLEOTIDE SEQUENCE</scope>
    <source>
        <strain evidence="3">EXF-13308</strain>
    </source>
</reference>
<evidence type="ECO:0000256" key="2">
    <source>
        <dbReference type="SAM" id="SignalP"/>
    </source>
</evidence>
<dbReference type="EMBL" id="JANBVO010000020">
    <property type="protein sequence ID" value="KAJ9143040.1"/>
    <property type="molecule type" value="Genomic_DNA"/>
</dbReference>
<comment type="caution">
    <text evidence="3">The sequence shown here is derived from an EMBL/GenBank/DDBJ whole genome shotgun (WGS) entry which is preliminary data.</text>
</comment>
<feature type="region of interest" description="Disordered" evidence="1">
    <location>
        <begin position="55"/>
        <end position="80"/>
    </location>
</feature>
<keyword evidence="4" id="KW-1185">Reference proteome</keyword>
<proteinExistence type="predicted"/>
<evidence type="ECO:0000313" key="3">
    <source>
        <dbReference type="EMBL" id="KAJ9143040.1"/>
    </source>
</evidence>
<dbReference type="AlphaFoldDB" id="A0AA38VDX4"/>
<feature type="signal peptide" evidence="2">
    <location>
        <begin position="1"/>
        <end position="16"/>
    </location>
</feature>